<dbReference type="GO" id="GO:0004518">
    <property type="term" value="F:nuclease activity"/>
    <property type="evidence" value="ECO:0007669"/>
    <property type="project" value="TreeGrafter"/>
</dbReference>
<protein>
    <recommendedName>
        <fullName evidence="9">Transcription factor</fullName>
    </recommendedName>
</protein>
<dbReference type="SMART" id="SM00318">
    <property type="entry name" value="SNc"/>
    <property type="match status" value="4"/>
</dbReference>
<evidence type="ECO:0000259" key="5">
    <source>
        <dbReference type="PROSITE" id="PS50304"/>
    </source>
</evidence>
<accession>A0A0J1BA47</accession>
<evidence type="ECO:0000256" key="1">
    <source>
        <dbReference type="ARBA" id="ARBA00004496"/>
    </source>
</evidence>
<evidence type="ECO:0008006" key="9">
    <source>
        <dbReference type="Google" id="ProtNLM"/>
    </source>
</evidence>
<organism evidence="7 8">
    <name type="scientific">Cutaneotrichosporon oleaginosum</name>
    <dbReference type="NCBI Taxonomy" id="879819"/>
    <lineage>
        <taxon>Eukaryota</taxon>
        <taxon>Fungi</taxon>
        <taxon>Dikarya</taxon>
        <taxon>Basidiomycota</taxon>
        <taxon>Agaricomycotina</taxon>
        <taxon>Tremellomycetes</taxon>
        <taxon>Trichosporonales</taxon>
        <taxon>Trichosporonaceae</taxon>
        <taxon>Cutaneotrichosporon</taxon>
    </lineage>
</organism>
<dbReference type="GO" id="GO:0031047">
    <property type="term" value="P:regulatory ncRNA-mediated gene silencing"/>
    <property type="evidence" value="ECO:0007669"/>
    <property type="project" value="UniProtKB-UniRule"/>
</dbReference>
<feature type="domain" description="TNase-like" evidence="6">
    <location>
        <begin position="164"/>
        <end position="326"/>
    </location>
</feature>
<dbReference type="EMBL" id="KQ087185">
    <property type="protein sequence ID" value="KLT44769.1"/>
    <property type="molecule type" value="Genomic_DNA"/>
</dbReference>
<keyword evidence="3" id="KW-0677">Repeat</keyword>
<dbReference type="PANTHER" id="PTHR12302:SF2">
    <property type="entry name" value="STAPHYLOCOCCAL NUCLEASE DOMAIN-CONTAINING PROTEIN 1"/>
    <property type="match status" value="1"/>
</dbReference>
<dbReference type="FunFam" id="2.30.30.140:FF:000018">
    <property type="entry name" value="Serine/threonine-protein kinase 31"/>
    <property type="match status" value="1"/>
</dbReference>
<evidence type="ECO:0000256" key="3">
    <source>
        <dbReference type="ARBA" id="ARBA00022737"/>
    </source>
</evidence>
<dbReference type="InterPro" id="IPR016071">
    <property type="entry name" value="Staphylococal_nuclease_OB-fold"/>
</dbReference>
<dbReference type="OrthoDB" id="10023235at2759"/>
<dbReference type="PROSITE" id="PS50304">
    <property type="entry name" value="TUDOR"/>
    <property type="match status" value="1"/>
</dbReference>
<dbReference type="Gene3D" id="2.40.50.90">
    <property type="match status" value="5"/>
</dbReference>
<feature type="domain" description="TNase-like" evidence="6">
    <location>
        <begin position="349"/>
        <end position="491"/>
    </location>
</feature>
<dbReference type="PROSITE" id="PS50830">
    <property type="entry name" value="TNASE_3"/>
    <property type="match status" value="4"/>
</dbReference>
<dbReference type="PANTHER" id="PTHR12302">
    <property type="entry name" value="EBNA2 BINDING PROTEIN P100"/>
    <property type="match status" value="1"/>
</dbReference>
<dbReference type="PIRSF" id="PIRSF017179">
    <property type="entry name" value="RISC-Tudor-SN"/>
    <property type="match status" value="1"/>
</dbReference>
<dbReference type="SUPFAM" id="SSF63748">
    <property type="entry name" value="Tudor/PWWP/MBT"/>
    <property type="match status" value="1"/>
</dbReference>
<feature type="domain" description="TNase-like" evidence="6">
    <location>
        <begin position="1"/>
        <end position="140"/>
    </location>
</feature>
<dbReference type="STRING" id="879819.A0A0J1BA47"/>
<evidence type="ECO:0000313" key="8">
    <source>
        <dbReference type="Proteomes" id="UP000053611"/>
    </source>
</evidence>
<sequence length="906" mass="98682">MSTRAIVKSVLSGDTVIVRPKEAPARGQPAKERVLHLAGTSAPRIGTASRDDEPFAFQAREFLRSHLVGKEVAYTVTHTLPNGGEFATVLSAPPGPGKRPQDVATLVVENGWAKARDNAPEALKEAEGRAQAETRGLWGAQPDQLTVAFAMPADPHAFIAEHSGEIDAIVEQVRDGTQLRVRLLLDDNNHQLINLVTAGAKSPRASVTRDGETQAAEPWGEEAKFFTEARLLQRRIKVRLLSAPVSLNSAPFQTESSGLPSLSQGASFIIGQAIHPNGNIAEFLTSAGLAKVIDWHAGILAAHGGLEKLRAAEKSAKERRVGLWEGYGATKAANGAGGAAAPASTTKGQSFEATVVRIWGPDQLSIVAKGDSPTKDRRVQLASVRGPRGADAKNAYYAAEAKEFLRKRLVGKVVNVHVDYVKPKDGEYDERECVTIKYGGNQNNVAEQLIEKGLATVLRHRRDDEDRSMEFDKLVLAEQTAAGETKGLHSPKEVSLPRIVDASENHSRASQYLPSWKRHGKHAAVVDFVSAGSRFKLLLPKENAKITFVLAGIRAPRTARNPNEKSEPYGNEAHRFVSRTMQRDVEVTFDSTDKQGGFIGGMFIGNNNVAVDLVRNGLASVHEPSARNLPYGADLLAAEEAAKKERKNLWADFDGEEEVAPAANDAALPPQYLDVCVSSVRESDPFAFSYQELDEANSAALERLMSDFSLFHRNQANAAPAGWTPKTGELVSAKFSEDNTWYRARVKRASGIKKDAHVHFIDYGNEETMPFARIRPLDPKFKALPGQAKEARLSFVKLPPRESEYGAEAWRRFGDLTIGRKLVANVDQREGNLAHLRLIDPADPHAAEDPLACLNADMVREGLATLDKGLRYLGAYPQVVKKIQQASEGAKVDRLGMFELGDVSED</sequence>
<feature type="domain" description="TNase-like" evidence="6">
    <location>
        <begin position="520"/>
        <end position="652"/>
    </location>
</feature>
<dbReference type="GO" id="GO:0005829">
    <property type="term" value="C:cytosol"/>
    <property type="evidence" value="ECO:0007669"/>
    <property type="project" value="UniProtKB-UniRule"/>
</dbReference>
<dbReference type="Gene3D" id="2.30.30.140">
    <property type="match status" value="1"/>
</dbReference>
<feature type="domain" description="Tudor" evidence="5">
    <location>
        <begin position="724"/>
        <end position="784"/>
    </location>
</feature>
<dbReference type="GO" id="GO:0003723">
    <property type="term" value="F:RNA binding"/>
    <property type="evidence" value="ECO:0007669"/>
    <property type="project" value="UniProtKB-UniRule"/>
</dbReference>
<dbReference type="InterPro" id="IPR002999">
    <property type="entry name" value="Tudor"/>
</dbReference>
<evidence type="ECO:0000259" key="6">
    <source>
        <dbReference type="PROSITE" id="PS50830"/>
    </source>
</evidence>
<dbReference type="GO" id="GO:0006402">
    <property type="term" value="P:mRNA catabolic process"/>
    <property type="evidence" value="ECO:0007669"/>
    <property type="project" value="UniProtKB-UniRule"/>
</dbReference>
<dbReference type="Pfam" id="PF00565">
    <property type="entry name" value="SNase"/>
    <property type="match status" value="4"/>
</dbReference>
<dbReference type="Pfam" id="PF00567">
    <property type="entry name" value="TUDOR"/>
    <property type="match status" value="1"/>
</dbReference>
<dbReference type="SUPFAM" id="SSF50199">
    <property type="entry name" value="Staphylococcal nuclease"/>
    <property type="match status" value="5"/>
</dbReference>
<reference evidence="7 8" key="1">
    <citation type="submission" date="2015-03" db="EMBL/GenBank/DDBJ databases">
        <title>Genomics and transcriptomics of the oil-accumulating basidiomycete yeast T. oleaginosus allow insights into substrate utilization and the diverse evolutionary trajectories of mating systems in fungi.</title>
        <authorList>
            <consortium name="DOE Joint Genome Institute"/>
            <person name="Kourist R."/>
            <person name="Kracht O."/>
            <person name="Bracharz F."/>
            <person name="Lipzen A."/>
            <person name="Nolan M."/>
            <person name="Ohm R."/>
            <person name="Grigoriev I."/>
            <person name="Sun S."/>
            <person name="Heitman J."/>
            <person name="Bruck T."/>
            <person name="Nowrousian M."/>
        </authorList>
    </citation>
    <scope>NUCLEOTIDE SEQUENCE [LARGE SCALE GENOMIC DNA]</scope>
    <source>
        <strain evidence="7 8">IBC0246</strain>
    </source>
</reference>
<dbReference type="FunFam" id="2.40.50.90:FF:000001">
    <property type="entry name" value="Staphylococcal nuclease domain-containing protein"/>
    <property type="match status" value="1"/>
</dbReference>
<name>A0A0J1BA47_9TREE</name>
<comment type="subcellular location">
    <subcellularLocation>
        <location evidence="1 4">Cytoplasm</location>
    </subcellularLocation>
</comment>
<dbReference type="GO" id="GO:0031332">
    <property type="term" value="C:RNAi effector complex"/>
    <property type="evidence" value="ECO:0007669"/>
    <property type="project" value="InterPro"/>
</dbReference>
<evidence type="ECO:0000256" key="2">
    <source>
        <dbReference type="ARBA" id="ARBA00022490"/>
    </source>
</evidence>
<dbReference type="AlphaFoldDB" id="A0A0J1BA47"/>
<dbReference type="InterPro" id="IPR035437">
    <property type="entry name" value="SNase_OB-fold_sf"/>
</dbReference>
<dbReference type="InterPro" id="IPR016685">
    <property type="entry name" value="Silence_cplx_Nase-comp_TudorSN"/>
</dbReference>
<evidence type="ECO:0000256" key="4">
    <source>
        <dbReference type="PIRNR" id="PIRNR017179"/>
    </source>
</evidence>
<evidence type="ECO:0000313" key="7">
    <source>
        <dbReference type="EMBL" id="KLT44769.1"/>
    </source>
</evidence>
<dbReference type="Proteomes" id="UP000053611">
    <property type="component" value="Unassembled WGS sequence"/>
</dbReference>
<dbReference type="SMART" id="SM00333">
    <property type="entry name" value="TUDOR"/>
    <property type="match status" value="1"/>
</dbReference>
<dbReference type="GO" id="GO:0005634">
    <property type="term" value="C:nucleus"/>
    <property type="evidence" value="ECO:0007669"/>
    <property type="project" value="TreeGrafter"/>
</dbReference>
<keyword evidence="2 4" id="KW-0963">Cytoplasm</keyword>
<gene>
    <name evidence="7" type="ORF">CC85DRAFT_256693</name>
</gene>
<proteinExistence type="predicted"/>
<keyword evidence="8" id="KW-1185">Reference proteome</keyword>